<sequence length="71" mass="8370">MKKPLACRVVHRSNQFFISSKKKPKVMVVKELDWSSNVTSVYLQIKSGDYIKIVFRNDMLSMRLLIPITRR</sequence>
<evidence type="ECO:0000313" key="1">
    <source>
        <dbReference type="EMBL" id="KAK7838475.1"/>
    </source>
</evidence>
<evidence type="ECO:0000313" key="2">
    <source>
        <dbReference type="Proteomes" id="UP000237347"/>
    </source>
</evidence>
<dbReference type="EMBL" id="PKMF04000305">
    <property type="protein sequence ID" value="KAK7838475.1"/>
    <property type="molecule type" value="Genomic_DNA"/>
</dbReference>
<proteinExistence type="predicted"/>
<name>A0AAW0KGC3_QUESU</name>
<gene>
    <name evidence="1" type="ORF">CFP56_019593</name>
</gene>
<dbReference type="AlphaFoldDB" id="A0AAW0KGC3"/>
<organism evidence="1 2">
    <name type="scientific">Quercus suber</name>
    <name type="common">Cork oak</name>
    <dbReference type="NCBI Taxonomy" id="58331"/>
    <lineage>
        <taxon>Eukaryota</taxon>
        <taxon>Viridiplantae</taxon>
        <taxon>Streptophyta</taxon>
        <taxon>Embryophyta</taxon>
        <taxon>Tracheophyta</taxon>
        <taxon>Spermatophyta</taxon>
        <taxon>Magnoliopsida</taxon>
        <taxon>eudicotyledons</taxon>
        <taxon>Gunneridae</taxon>
        <taxon>Pentapetalae</taxon>
        <taxon>rosids</taxon>
        <taxon>fabids</taxon>
        <taxon>Fagales</taxon>
        <taxon>Fagaceae</taxon>
        <taxon>Quercus</taxon>
    </lineage>
</organism>
<keyword evidence="2" id="KW-1185">Reference proteome</keyword>
<reference evidence="1 2" key="1">
    <citation type="journal article" date="2018" name="Sci. Data">
        <title>The draft genome sequence of cork oak.</title>
        <authorList>
            <person name="Ramos A.M."/>
            <person name="Usie A."/>
            <person name="Barbosa P."/>
            <person name="Barros P.M."/>
            <person name="Capote T."/>
            <person name="Chaves I."/>
            <person name="Simoes F."/>
            <person name="Abreu I."/>
            <person name="Carrasquinho I."/>
            <person name="Faro C."/>
            <person name="Guimaraes J.B."/>
            <person name="Mendonca D."/>
            <person name="Nobrega F."/>
            <person name="Rodrigues L."/>
            <person name="Saibo N.J.M."/>
            <person name="Varela M.C."/>
            <person name="Egas C."/>
            <person name="Matos J."/>
            <person name="Miguel C.M."/>
            <person name="Oliveira M.M."/>
            <person name="Ricardo C.P."/>
            <person name="Goncalves S."/>
        </authorList>
    </citation>
    <scope>NUCLEOTIDE SEQUENCE [LARGE SCALE GENOMIC DNA]</scope>
    <source>
        <strain evidence="2">cv. HL8</strain>
    </source>
</reference>
<protein>
    <submittedName>
        <fullName evidence="1">Uncharacterized protein</fullName>
    </submittedName>
</protein>
<comment type="caution">
    <text evidence="1">The sequence shown here is derived from an EMBL/GenBank/DDBJ whole genome shotgun (WGS) entry which is preliminary data.</text>
</comment>
<accession>A0AAW0KGC3</accession>
<dbReference type="Proteomes" id="UP000237347">
    <property type="component" value="Unassembled WGS sequence"/>
</dbReference>